<dbReference type="InterPro" id="IPR017927">
    <property type="entry name" value="FAD-bd_FR_type"/>
</dbReference>
<proteinExistence type="inferred from homology"/>
<dbReference type="PROSITE" id="PS51384">
    <property type="entry name" value="FAD_FR"/>
    <property type="match status" value="1"/>
</dbReference>
<gene>
    <name evidence="6" type="ORF">AAV32_01535</name>
</gene>
<dbReference type="Proteomes" id="UP000078084">
    <property type="component" value="Unassembled WGS sequence"/>
</dbReference>
<dbReference type="GO" id="GO:0042167">
    <property type="term" value="P:heme catabolic process"/>
    <property type="evidence" value="ECO:0007669"/>
    <property type="project" value="TreeGrafter"/>
</dbReference>
<dbReference type="InterPro" id="IPR051930">
    <property type="entry name" value="FNR_type-1"/>
</dbReference>
<dbReference type="PANTHER" id="PTHR47878:SF2">
    <property type="entry name" value="OXIDOREDUCTASE FAD_NAD(P)-BINDING DOMAIN PROTEIN"/>
    <property type="match status" value="1"/>
</dbReference>
<evidence type="ECO:0000313" key="6">
    <source>
        <dbReference type="EMBL" id="KKO73029.1"/>
    </source>
</evidence>
<dbReference type="PRINTS" id="PR00410">
    <property type="entry name" value="PHEHYDRXLASE"/>
</dbReference>
<evidence type="ECO:0000256" key="2">
    <source>
        <dbReference type="ARBA" id="ARBA00013223"/>
    </source>
</evidence>
<keyword evidence="7" id="KW-1185">Reference proteome</keyword>
<organism evidence="6 7">
    <name type="scientific">Kerstersia gyiorum</name>
    <dbReference type="NCBI Taxonomy" id="206506"/>
    <lineage>
        <taxon>Bacteria</taxon>
        <taxon>Pseudomonadati</taxon>
        <taxon>Pseudomonadota</taxon>
        <taxon>Betaproteobacteria</taxon>
        <taxon>Burkholderiales</taxon>
        <taxon>Alcaligenaceae</taxon>
        <taxon>Kerstersia</taxon>
    </lineage>
</organism>
<dbReference type="EMBL" id="LBNE01000001">
    <property type="protein sequence ID" value="KKO73029.1"/>
    <property type="molecule type" value="Genomic_DNA"/>
</dbReference>
<keyword evidence="3" id="KW-0547">Nucleotide-binding</keyword>
<dbReference type="InterPro" id="IPR001433">
    <property type="entry name" value="OxRdtase_FAD/NAD-bd"/>
</dbReference>
<sequence length="258" mass="28846">MSTDADKYTRQTLLSRTEWMPGKLFSVRVSRPEGFSFQPGQFARLGLPEESADDAAPTIWRAYSMVSAPDEAELEFYSVVVPEGDFSTRLAQLAPGASLYIDRTVFGFLTLERFVDGEDIWLVASGTGLSAYLSMLRDPALWQRFPRVILAHGVREVAELAYREEIEALARRHQGQLIYLPLPTREAYGNHPQARLTHLLEDGRLEQLAGVTLDPARSRIMLCGNPDMVADTRKLLSARGFAPGRRGNAGNLAVENYW</sequence>
<dbReference type="InterPro" id="IPR017938">
    <property type="entry name" value="Riboflavin_synthase-like_b-brl"/>
</dbReference>
<dbReference type="Gene3D" id="2.40.30.10">
    <property type="entry name" value="Translation factors"/>
    <property type="match status" value="1"/>
</dbReference>
<dbReference type="InterPro" id="IPR039261">
    <property type="entry name" value="FNR_nucleotide-bd"/>
</dbReference>
<dbReference type="GO" id="GO:0000166">
    <property type="term" value="F:nucleotide binding"/>
    <property type="evidence" value="ECO:0007669"/>
    <property type="project" value="UniProtKB-KW"/>
</dbReference>
<dbReference type="PATRIC" id="fig|206506.3.peg.345"/>
<feature type="domain" description="FAD-binding FR-type" evidence="5">
    <location>
        <begin position="6"/>
        <end position="112"/>
    </location>
</feature>
<comment type="similarity">
    <text evidence="1">Belongs to the ferredoxin--NADP reductase type 1 family.</text>
</comment>
<reference evidence="6 7" key="1">
    <citation type="submission" date="2015-04" db="EMBL/GenBank/DDBJ databases">
        <title>Genome sequence of Kerstersia gyiorum CG1.</title>
        <authorList>
            <person name="Greninger A.L."/>
            <person name="Kozyreva V."/>
            <person name="Chaturvedi V."/>
        </authorList>
    </citation>
    <scope>NUCLEOTIDE SEQUENCE [LARGE SCALE GENOMIC DNA]</scope>
    <source>
        <strain evidence="6 7">CG1</strain>
    </source>
</reference>
<comment type="catalytic activity">
    <reaction evidence="4">
        <text>2 reduced [2Fe-2S]-[ferredoxin] + NADP(+) + H(+) = 2 oxidized [2Fe-2S]-[ferredoxin] + NADPH</text>
        <dbReference type="Rhea" id="RHEA:20125"/>
        <dbReference type="Rhea" id="RHEA-COMP:10000"/>
        <dbReference type="Rhea" id="RHEA-COMP:10001"/>
        <dbReference type="ChEBI" id="CHEBI:15378"/>
        <dbReference type="ChEBI" id="CHEBI:33737"/>
        <dbReference type="ChEBI" id="CHEBI:33738"/>
        <dbReference type="ChEBI" id="CHEBI:57783"/>
        <dbReference type="ChEBI" id="CHEBI:58349"/>
        <dbReference type="EC" id="1.18.1.2"/>
    </reaction>
</comment>
<comment type="caution">
    <text evidence="6">The sequence shown here is derived from an EMBL/GenBank/DDBJ whole genome shotgun (WGS) entry which is preliminary data.</text>
</comment>
<dbReference type="SUPFAM" id="SSF63380">
    <property type="entry name" value="Riboflavin synthase domain-like"/>
    <property type="match status" value="1"/>
</dbReference>
<dbReference type="GO" id="GO:0004324">
    <property type="term" value="F:ferredoxin-NADP+ reductase activity"/>
    <property type="evidence" value="ECO:0007669"/>
    <property type="project" value="UniProtKB-EC"/>
</dbReference>
<dbReference type="Gene3D" id="3.40.50.80">
    <property type="entry name" value="Nucleotide-binding domain of ferredoxin-NADP reductase (FNR) module"/>
    <property type="match status" value="1"/>
</dbReference>
<protein>
    <recommendedName>
        <fullName evidence="2">ferredoxin--NADP(+) reductase</fullName>
        <ecNumber evidence="2">1.18.1.2</ecNumber>
    </recommendedName>
</protein>
<dbReference type="CDD" id="cd06195">
    <property type="entry name" value="FNR1"/>
    <property type="match status" value="1"/>
</dbReference>
<dbReference type="SUPFAM" id="SSF52343">
    <property type="entry name" value="Ferredoxin reductase-like, C-terminal NADP-linked domain"/>
    <property type="match status" value="1"/>
</dbReference>
<dbReference type="STRING" id="206506.AAV32_01535"/>
<evidence type="ECO:0000256" key="3">
    <source>
        <dbReference type="ARBA" id="ARBA00022741"/>
    </source>
</evidence>
<dbReference type="Pfam" id="PF00175">
    <property type="entry name" value="NAD_binding_1"/>
    <property type="match status" value="1"/>
</dbReference>
<dbReference type="RefSeq" id="WP_068366833.1">
    <property type="nucleotide sequence ID" value="NZ_LBNE01000001.1"/>
</dbReference>
<dbReference type="PANTHER" id="PTHR47878">
    <property type="entry name" value="OXIDOREDUCTASE FAD/NAD(P)-BINDING DOMAIN PROTEIN"/>
    <property type="match status" value="1"/>
</dbReference>
<evidence type="ECO:0000256" key="1">
    <source>
        <dbReference type="ARBA" id="ARBA00008312"/>
    </source>
</evidence>
<name>A0A171KVW2_9BURK</name>
<accession>A0A171KVW2</accession>
<evidence type="ECO:0000313" key="7">
    <source>
        <dbReference type="Proteomes" id="UP000078084"/>
    </source>
</evidence>
<dbReference type="AlphaFoldDB" id="A0A171KVW2"/>
<evidence type="ECO:0000259" key="5">
    <source>
        <dbReference type="PROSITE" id="PS51384"/>
    </source>
</evidence>
<evidence type="ECO:0000256" key="4">
    <source>
        <dbReference type="ARBA" id="ARBA00047776"/>
    </source>
</evidence>
<dbReference type="EC" id="1.18.1.2" evidence="2"/>
<dbReference type="GO" id="GO:0034599">
    <property type="term" value="P:cellular response to oxidative stress"/>
    <property type="evidence" value="ECO:0007669"/>
    <property type="project" value="TreeGrafter"/>
</dbReference>
<dbReference type="InterPro" id="IPR033892">
    <property type="entry name" value="FNR_bac"/>
</dbReference>